<dbReference type="OrthoDB" id="1935385at2759"/>
<keyword evidence="3" id="KW-1185">Reference proteome</keyword>
<protein>
    <submittedName>
        <fullName evidence="2">Uncharacterized protein</fullName>
    </submittedName>
</protein>
<organism evidence="2 3">
    <name type="scientific">Spirodela intermedia</name>
    <name type="common">Intermediate duckweed</name>
    <dbReference type="NCBI Taxonomy" id="51605"/>
    <lineage>
        <taxon>Eukaryota</taxon>
        <taxon>Viridiplantae</taxon>
        <taxon>Streptophyta</taxon>
        <taxon>Embryophyta</taxon>
        <taxon>Tracheophyta</taxon>
        <taxon>Spermatophyta</taxon>
        <taxon>Magnoliopsida</taxon>
        <taxon>Liliopsida</taxon>
        <taxon>Araceae</taxon>
        <taxon>Lemnoideae</taxon>
        <taxon>Spirodela</taxon>
    </lineage>
</organism>
<feature type="compositionally biased region" description="Gly residues" evidence="1">
    <location>
        <begin position="219"/>
        <end position="228"/>
    </location>
</feature>
<feature type="compositionally biased region" description="Low complexity" evidence="1">
    <location>
        <begin position="42"/>
        <end position="56"/>
    </location>
</feature>
<dbReference type="GO" id="GO:0035196">
    <property type="term" value="P:miRNA processing"/>
    <property type="evidence" value="ECO:0007669"/>
    <property type="project" value="InterPro"/>
</dbReference>
<name>A0A7I8K9M6_SPIIN</name>
<dbReference type="PANTHER" id="PTHR36054">
    <property type="entry name" value="PROTEIN SICKLE"/>
    <property type="match status" value="1"/>
</dbReference>
<evidence type="ECO:0000313" key="2">
    <source>
        <dbReference type="EMBL" id="CAA7393922.1"/>
    </source>
</evidence>
<accession>A0A7I8K9M6</accession>
<feature type="region of interest" description="Disordered" evidence="1">
    <location>
        <begin position="200"/>
        <end position="253"/>
    </location>
</feature>
<feature type="region of interest" description="Disordered" evidence="1">
    <location>
        <begin position="1"/>
        <end position="56"/>
    </location>
</feature>
<reference evidence="2" key="1">
    <citation type="submission" date="2020-02" db="EMBL/GenBank/DDBJ databases">
        <authorList>
            <person name="Scholz U."/>
            <person name="Mascher M."/>
            <person name="Fiebig A."/>
        </authorList>
    </citation>
    <scope>NUCLEOTIDE SEQUENCE</scope>
</reference>
<gene>
    <name evidence="2" type="ORF">SI8410_03004613</name>
</gene>
<feature type="region of interest" description="Disordered" evidence="1">
    <location>
        <begin position="69"/>
        <end position="114"/>
    </location>
</feature>
<proteinExistence type="predicted"/>
<dbReference type="PANTHER" id="PTHR36054:SF2">
    <property type="entry name" value="PROTEIN SICKLE"/>
    <property type="match status" value="1"/>
</dbReference>
<evidence type="ECO:0000256" key="1">
    <source>
        <dbReference type="SAM" id="MobiDB-lite"/>
    </source>
</evidence>
<sequence length="337" mass="35597">MEESEKRKERLRAMRVEAAQSEISADQLGSPPMHLFNPLAQASGAPPSAGRAAPPARFDYYTDPMSAYSGNRSSARGHHPPDNFASPIRSCSPTAHPASPSSAGRGGDQMTQNPVPGNQFQLNYSSHQISYGTSLPIPQYGPWRSPVGMAGPFPRHNPLGVPPMQYGSGNAYGRGPPHSVSRGIIGASPGFGQVASPRAYAGGGSPGSQYGRVSPGANFGRGGGGGWRPGNYSNTSAGRGGRGRGANEAVSARERPELFGHKMMVMDPWDELKPVVGCILMLPPKQMTSDSLNSWLPSSIRAKKAKFEETISVPRSQVSLAQSIALAFEEAAREEGS</sequence>
<dbReference type="Proteomes" id="UP000663760">
    <property type="component" value="Chromosome 3"/>
</dbReference>
<evidence type="ECO:0000313" key="3">
    <source>
        <dbReference type="Proteomes" id="UP000663760"/>
    </source>
</evidence>
<feature type="compositionally biased region" description="Basic and acidic residues" evidence="1">
    <location>
        <begin position="1"/>
        <end position="15"/>
    </location>
</feature>
<dbReference type="AlphaFoldDB" id="A0A7I8K9M6"/>
<dbReference type="EMBL" id="LR746266">
    <property type="protein sequence ID" value="CAA7393922.1"/>
    <property type="molecule type" value="Genomic_DNA"/>
</dbReference>
<dbReference type="GO" id="GO:0000398">
    <property type="term" value="P:mRNA splicing, via spliceosome"/>
    <property type="evidence" value="ECO:0007669"/>
    <property type="project" value="InterPro"/>
</dbReference>
<dbReference type="InterPro" id="IPR039292">
    <property type="entry name" value="SICKLE"/>
</dbReference>
<feature type="compositionally biased region" description="Low complexity" evidence="1">
    <location>
        <begin position="90"/>
        <end position="103"/>
    </location>
</feature>